<sequence length="143" mass="16581">MPLHRFYVPPNLYSDEDKQALAKAITNLYARRGLPEFYVVVLFVEVPRQGYFVGGKARDNFVRVVVHHLAKQFATDEDKPKFMNVYEETIAPFTKARGVDWEVEINDSDPKLWRENGIIPPHAMNNTEIAALWAKENKPVPYY</sequence>
<evidence type="ECO:0000259" key="1">
    <source>
        <dbReference type="Pfam" id="PF14832"/>
    </source>
</evidence>
<keyword evidence="3" id="KW-1185">Reference proteome</keyword>
<dbReference type="InterPro" id="IPR028116">
    <property type="entry name" value="Cis-CaaD-like"/>
</dbReference>
<dbReference type="Gene3D" id="3.30.429.10">
    <property type="entry name" value="Macrophage Migration Inhibitory Factor"/>
    <property type="match status" value="1"/>
</dbReference>
<dbReference type="RefSeq" id="XP_043035094.1">
    <property type="nucleotide sequence ID" value="XM_043187207.1"/>
</dbReference>
<organism evidence="2 3">
    <name type="scientific">Guyanagaster necrorhizus</name>
    <dbReference type="NCBI Taxonomy" id="856835"/>
    <lineage>
        <taxon>Eukaryota</taxon>
        <taxon>Fungi</taxon>
        <taxon>Dikarya</taxon>
        <taxon>Basidiomycota</taxon>
        <taxon>Agaricomycotina</taxon>
        <taxon>Agaricomycetes</taxon>
        <taxon>Agaricomycetidae</taxon>
        <taxon>Agaricales</taxon>
        <taxon>Marasmiineae</taxon>
        <taxon>Physalacriaceae</taxon>
        <taxon>Guyanagaster</taxon>
    </lineage>
</organism>
<dbReference type="EMBL" id="MU250558">
    <property type="protein sequence ID" value="KAG7441594.1"/>
    <property type="molecule type" value="Genomic_DNA"/>
</dbReference>
<dbReference type="Proteomes" id="UP000812287">
    <property type="component" value="Unassembled WGS sequence"/>
</dbReference>
<feature type="domain" description="Tautomerase cis-CaaD-like" evidence="1">
    <location>
        <begin position="1"/>
        <end position="138"/>
    </location>
</feature>
<protein>
    <recommendedName>
        <fullName evidence="1">Tautomerase cis-CaaD-like domain-containing protein</fullName>
    </recommendedName>
</protein>
<name>A0A9P7VJ27_9AGAR</name>
<dbReference type="GeneID" id="66109504"/>
<comment type="caution">
    <text evidence="2">The sequence shown here is derived from an EMBL/GenBank/DDBJ whole genome shotgun (WGS) entry which is preliminary data.</text>
</comment>
<gene>
    <name evidence="2" type="ORF">BT62DRAFT_936909</name>
</gene>
<dbReference type="AlphaFoldDB" id="A0A9P7VJ27"/>
<evidence type="ECO:0000313" key="3">
    <source>
        <dbReference type="Proteomes" id="UP000812287"/>
    </source>
</evidence>
<evidence type="ECO:0000313" key="2">
    <source>
        <dbReference type="EMBL" id="KAG7441594.1"/>
    </source>
</evidence>
<dbReference type="OrthoDB" id="2129288at2759"/>
<dbReference type="InterPro" id="IPR014347">
    <property type="entry name" value="Tautomerase/MIF_sf"/>
</dbReference>
<dbReference type="Pfam" id="PF14832">
    <property type="entry name" value="Tautomerase_3"/>
    <property type="match status" value="1"/>
</dbReference>
<accession>A0A9P7VJ27</accession>
<reference evidence="2" key="1">
    <citation type="submission" date="2020-11" db="EMBL/GenBank/DDBJ databases">
        <title>Adaptations for nitrogen fixation in a non-lichenized fungal sporocarp promotes dispersal by wood-feeding termites.</title>
        <authorList>
            <consortium name="DOE Joint Genome Institute"/>
            <person name="Koch R.A."/>
            <person name="Yoon G."/>
            <person name="Arayal U."/>
            <person name="Lail K."/>
            <person name="Amirebrahimi M."/>
            <person name="Labutti K."/>
            <person name="Lipzen A."/>
            <person name="Riley R."/>
            <person name="Barry K."/>
            <person name="Henrissat B."/>
            <person name="Grigoriev I.V."/>
            <person name="Herr J.R."/>
            <person name="Aime M.C."/>
        </authorList>
    </citation>
    <scope>NUCLEOTIDE SEQUENCE</scope>
    <source>
        <strain evidence="2">MCA 3950</strain>
    </source>
</reference>
<proteinExistence type="predicted"/>
<dbReference type="SUPFAM" id="SSF55331">
    <property type="entry name" value="Tautomerase/MIF"/>
    <property type="match status" value="1"/>
</dbReference>